<dbReference type="FunFam" id="3.40.640.10:FF:000046">
    <property type="entry name" value="Cystathionine gamma-lyase"/>
    <property type="match status" value="1"/>
</dbReference>
<dbReference type="GO" id="GO:0016846">
    <property type="term" value="F:carbon-sulfur lyase activity"/>
    <property type="evidence" value="ECO:0007669"/>
    <property type="project" value="TreeGrafter"/>
</dbReference>
<evidence type="ECO:0000256" key="4">
    <source>
        <dbReference type="RuleBase" id="RU362118"/>
    </source>
</evidence>
<dbReference type="Proteomes" id="UP000343317">
    <property type="component" value="Unassembled WGS sequence"/>
</dbReference>
<dbReference type="GO" id="GO:0005737">
    <property type="term" value="C:cytoplasm"/>
    <property type="evidence" value="ECO:0007669"/>
    <property type="project" value="TreeGrafter"/>
</dbReference>
<evidence type="ECO:0000313" key="6">
    <source>
        <dbReference type="Proteomes" id="UP000343317"/>
    </source>
</evidence>
<protein>
    <submittedName>
        <fullName evidence="5">Cystathionine gamma-synthase</fullName>
    </submittedName>
</protein>
<sequence>MSRIETTSIIGDRKITGEKGVAPAIHYSAVFAASDSDEFAEMSSVPQHARNYTRYGNPVHERVKSIMAALEGTETALVMSSGMGAMVTTLLALLSAGDHVIAQTHHYMSTANLFDEMLSRLGVEVSLVDQTQPSAFMSAIRQNTKLILLESPANPLLELTDIEGVAKIARAHGILTVADNTFASPINQQPHALGIDIIVHSATKYLGGHHDLTGGVVCTSRSLAEQIWRTHVTLGSVLSPMDAWLLLRGLRTLPIRMERINANALTLARFLSQHPSIERVIYPGLETHPQFDLAHRQMKGFGGVFAFGLREGPDTAKRVVSALRIPFNAGSLGGVDSLVIHVATMWLGTRPATAPIPANLIRYSVGIEHVDDLKEDLIQALGSA</sequence>
<dbReference type="GO" id="GO:0019346">
    <property type="term" value="P:transsulfuration"/>
    <property type="evidence" value="ECO:0007669"/>
    <property type="project" value="InterPro"/>
</dbReference>
<organism evidence="5 6">
    <name type="scientific">Pandoraea horticolens</name>
    <dbReference type="NCBI Taxonomy" id="2508298"/>
    <lineage>
        <taxon>Bacteria</taxon>
        <taxon>Pseudomonadati</taxon>
        <taxon>Pseudomonadota</taxon>
        <taxon>Betaproteobacteria</taxon>
        <taxon>Burkholderiales</taxon>
        <taxon>Burkholderiaceae</taxon>
        <taxon>Pandoraea</taxon>
    </lineage>
</organism>
<dbReference type="InterPro" id="IPR015422">
    <property type="entry name" value="PyrdxlP-dep_Trfase_small"/>
</dbReference>
<dbReference type="InterPro" id="IPR015424">
    <property type="entry name" value="PyrdxlP-dep_Trfase"/>
</dbReference>
<dbReference type="PIRSF" id="PIRSF001434">
    <property type="entry name" value="CGS"/>
    <property type="match status" value="1"/>
</dbReference>
<feature type="modified residue" description="N6-(pyridoxal phosphate)lysine" evidence="3">
    <location>
        <position position="204"/>
    </location>
</feature>
<comment type="similarity">
    <text evidence="4">Belongs to the trans-sulfuration enzymes family.</text>
</comment>
<dbReference type="InterPro" id="IPR015421">
    <property type="entry name" value="PyrdxlP-dep_Trfase_major"/>
</dbReference>
<dbReference type="InterPro" id="IPR054542">
    <property type="entry name" value="Cys_met_metab_PP"/>
</dbReference>
<dbReference type="PANTHER" id="PTHR11808">
    <property type="entry name" value="TRANS-SULFURATION ENZYME FAMILY MEMBER"/>
    <property type="match status" value="1"/>
</dbReference>
<evidence type="ECO:0000313" key="5">
    <source>
        <dbReference type="EMBL" id="VVD99567.1"/>
    </source>
</evidence>
<dbReference type="CDD" id="cd00614">
    <property type="entry name" value="CGS_like"/>
    <property type="match status" value="1"/>
</dbReference>
<reference evidence="5 6" key="1">
    <citation type="submission" date="2019-08" db="EMBL/GenBank/DDBJ databases">
        <authorList>
            <person name="Peeters C."/>
        </authorList>
    </citation>
    <scope>NUCLEOTIDE SEQUENCE [LARGE SCALE GENOMIC DNA]</scope>
    <source>
        <strain evidence="5 6">LMG 31112</strain>
    </source>
</reference>
<keyword evidence="6" id="KW-1185">Reference proteome</keyword>
<accession>A0A5E4UHS1</accession>
<name>A0A5E4UHS1_9BURK</name>
<comment type="cofactor">
    <cofactor evidence="1 4">
        <name>pyridoxal 5'-phosphate</name>
        <dbReference type="ChEBI" id="CHEBI:597326"/>
    </cofactor>
</comment>
<keyword evidence="2 3" id="KW-0663">Pyridoxal phosphate</keyword>
<dbReference type="Gene3D" id="3.40.640.10">
    <property type="entry name" value="Type I PLP-dependent aspartate aminotransferase-like (Major domain)"/>
    <property type="match status" value="1"/>
</dbReference>
<evidence type="ECO:0000256" key="1">
    <source>
        <dbReference type="ARBA" id="ARBA00001933"/>
    </source>
</evidence>
<dbReference type="InterPro" id="IPR000277">
    <property type="entry name" value="Cys/Met-Metab_PyrdxlP-dep_enz"/>
</dbReference>
<dbReference type="Gene3D" id="3.90.1150.10">
    <property type="entry name" value="Aspartate Aminotransferase, domain 1"/>
    <property type="match status" value="1"/>
</dbReference>
<gene>
    <name evidence="5" type="ORF">PHO31112_02058</name>
</gene>
<dbReference type="AlphaFoldDB" id="A0A5E4UHS1"/>
<dbReference type="SUPFAM" id="SSF53383">
    <property type="entry name" value="PLP-dependent transferases"/>
    <property type="match status" value="1"/>
</dbReference>
<dbReference type="GO" id="GO:0030170">
    <property type="term" value="F:pyridoxal phosphate binding"/>
    <property type="evidence" value="ECO:0007669"/>
    <property type="project" value="InterPro"/>
</dbReference>
<proteinExistence type="inferred from homology"/>
<dbReference type="RefSeq" id="WP_150620410.1">
    <property type="nucleotide sequence ID" value="NZ_CABPSM010000005.1"/>
</dbReference>
<dbReference type="PROSITE" id="PS00868">
    <property type="entry name" value="CYS_MET_METAB_PP"/>
    <property type="match status" value="1"/>
</dbReference>
<dbReference type="EMBL" id="CABPSM010000005">
    <property type="protein sequence ID" value="VVD99567.1"/>
    <property type="molecule type" value="Genomic_DNA"/>
</dbReference>
<evidence type="ECO:0000256" key="3">
    <source>
        <dbReference type="PIRSR" id="PIRSR001434-2"/>
    </source>
</evidence>
<evidence type="ECO:0000256" key="2">
    <source>
        <dbReference type="ARBA" id="ARBA00022898"/>
    </source>
</evidence>
<dbReference type="Pfam" id="PF01053">
    <property type="entry name" value="Cys_Met_Meta_PP"/>
    <property type="match status" value="1"/>
</dbReference>